<reference evidence="3" key="1">
    <citation type="submission" date="2023-07" db="EMBL/GenBank/DDBJ databases">
        <authorList>
            <person name="Pelsma A.J. K."/>
        </authorList>
    </citation>
    <scope>NUCLEOTIDE SEQUENCE</scope>
</reference>
<keyword evidence="1" id="KW-0443">Lipid metabolism</keyword>
<protein>
    <recommendedName>
        <fullName evidence="2">PNPLA domain-containing protein</fullName>
    </recommendedName>
</protein>
<dbReference type="Gene3D" id="3.40.1090.10">
    <property type="entry name" value="Cytosolic phospholipase A2 catalytic domain"/>
    <property type="match status" value="1"/>
</dbReference>
<dbReference type="AlphaFoldDB" id="A0AA48M1D4"/>
<dbReference type="InterPro" id="IPR002641">
    <property type="entry name" value="PNPLA_dom"/>
</dbReference>
<dbReference type="PROSITE" id="PS51257">
    <property type="entry name" value="PROKAR_LIPOPROTEIN"/>
    <property type="match status" value="1"/>
</dbReference>
<dbReference type="Pfam" id="PF01734">
    <property type="entry name" value="Patatin"/>
    <property type="match status" value="1"/>
</dbReference>
<accession>A0AA48M1D4</accession>
<evidence type="ECO:0000259" key="2">
    <source>
        <dbReference type="PROSITE" id="PS51635"/>
    </source>
</evidence>
<feature type="domain" description="PNPLA" evidence="2">
    <location>
        <begin position="89"/>
        <end position="286"/>
    </location>
</feature>
<organism evidence="3">
    <name type="scientific">freshwater sediment metagenome</name>
    <dbReference type="NCBI Taxonomy" id="556182"/>
    <lineage>
        <taxon>unclassified sequences</taxon>
        <taxon>metagenomes</taxon>
        <taxon>ecological metagenomes</taxon>
    </lineage>
</organism>
<dbReference type="EMBL" id="OY288114">
    <property type="protein sequence ID" value="CAJ0857708.1"/>
    <property type="molecule type" value="Genomic_DNA"/>
</dbReference>
<sequence length="405" mass="43758">MSRVSGRGARSFFALMLTLFIVSGCSSLAPRNPVPVGARGQTSVLGLPNARFFLDEPELMAKEQALALEREAKALGVSRGGVLPAAHLLSLSGGGDNGAFGAGLLTGWTKHGDRPKFKLVTGVSTGALIAPFAFLGSEYDTALTDVYTNISPSRVFEKRFLPYAALAQDALADTAPLYRTISHYVDDALLQHIADEYKKGRLLLIQTTDLDAGRPSIWNIGALAASGDPRAADLIRHILLASASIPAAFPPVIFDVEANGQSYQELHVDGGAVSQAFLVPPSLNTREALAQSGYKRRSVAAYIIRNSRLTTEWTDVEQTTLPIAERAVSTMINYNGVGDLYRMYLVTQRAGASFNLAFIPPGFQAPHPEEFNPAYMRTLYHFAYDKAAKGYPWDHAPPGFQPKSN</sequence>
<dbReference type="SUPFAM" id="SSF52151">
    <property type="entry name" value="FabD/lysophospholipase-like"/>
    <property type="match status" value="1"/>
</dbReference>
<dbReference type="PROSITE" id="PS51635">
    <property type="entry name" value="PNPLA"/>
    <property type="match status" value="1"/>
</dbReference>
<evidence type="ECO:0000256" key="1">
    <source>
        <dbReference type="ARBA" id="ARBA00023098"/>
    </source>
</evidence>
<evidence type="ECO:0000313" key="3">
    <source>
        <dbReference type="EMBL" id="CAJ0857708.1"/>
    </source>
</evidence>
<name>A0AA48M1D4_9ZZZZ</name>
<dbReference type="GO" id="GO:0006629">
    <property type="term" value="P:lipid metabolic process"/>
    <property type="evidence" value="ECO:0007669"/>
    <property type="project" value="UniProtKB-KW"/>
</dbReference>
<dbReference type="InterPro" id="IPR016035">
    <property type="entry name" value="Acyl_Trfase/lysoPLipase"/>
</dbReference>
<gene>
    <name evidence="3" type="ORF">AMST5_01044</name>
</gene>
<proteinExistence type="predicted"/>